<dbReference type="Pfam" id="PF12800">
    <property type="entry name" value="Fer4_4"/>
    <property type="match status" value="1"/>
</dbReference>
<comment type="caution">
    <text evidence="6">The sequence shown here is derived from an EMBL/GenBank/DDBJ whole genome shotgun (WGS) entry which is preliminary data.</text>
</comment>
<protein>
    <recommendedName>
        <fullName evidence="5">4Fe-4S ferredoxin-type domain-containing protein</fullName>
    </recommendedName>
</protein>
<evidence type="ECO:0000313" key="7">
    <source>
        <dbReference type="Proteomes" id="UP000652430"/>
    </source>
</evidence>
<keyword evidence="3" id="KW-0408">Iron</keyword>
<accession>A0ABQ3LB53</accession>
<organism evidence="6 7">
    <name type="scientific">Sphingomonas glacialis</name>
    <dbReference type="NCBI Taxonomy" id="658225"/>
    <lineage>
        <taxon>Bacteria</taxon>
        <taxon>Pseudomonadati</taxon>
        <taxon>Pseudomonadota</taxon>
        <taxon>Alphaproteobacteria</taxon>
        <taxon>Sphingomonadales</taxon>
        <taxon>Sphingomonadaceae</taxon>
        <taxon>Sphingomonas</taxon>
    </lineage>
</organism>
<keyword evidence="4" id="KW-0411">Iron-sulfur</keyword>
<dbReference type="SUPFAM" id="SSF54862">
    <property type="entry name" value="4Fe-4S ferredoxins"/>
    <property type="match status" value="1"/>
</dbReference>
<reference evidence="7" key="1">
    <citation type="journal article" date="2019" name="Int. J. Syst. Evol. Microbiol.">
        <title>The Global Catalogue of Microorganisms (GCM) 10K type strain sequencing project: providing services to taxonomists for standard genome sequencing and annotation.</title>
        <authorList>
            <consortium name="The Broad Institute Genomics Platform"/>
            <consortium name="The Broad Institute Genome Sequencing Center for Infectious Disease"/>
            <person name="Wu L."/>
            <person name="Ma J."/>
        </authorList>
    </citation>
    <scope>NUCLEOTIDE SEQUENCE [LARGE SCALE GENOMIC DNA]</scope>
    <source>
        <strain evidence="7">CGMCC 1.8957</strain>
    </source>
</reference>
<dbReference type="PANTHER" id="PTHR43687">
    <property type="entry name" value="ADENYLYLSULFATE REDUCTASE, BETA SUBUNIT"/>
    <property type="match status" value="1"/>
</dbReference>
<evidence type="ECO:0000313" key="6">
    <source>
        <dbReference type="EMBL" id="GHH10895.1"/>
    </source>
</evidence>
<feature type="domain" description="4Fe-4S ferredoxin-type" evidence="5">
    <location>
        <begin position="11"/>
        <end position="40"/>
    </location>
</feature>
<dbReference type="PROSITE" id="PS00198">
    <property type="entry name" value="4FE4S_FER_1"/>
    <property type="match status" value="1"/>
</dbReference>
<evidence type="ECO:0000256" key="1">
    <source>
        <dbReference type="ARBA" id="ARBA00022485"/>
    </source>
</evidence>
<evidence type="ECO:0000256" key="3">
    <source>
        <dbReference type="ARBA" id="ARBA00023004"/>
    </source>
</evidence>
<keyword evidence="1" id="KW-0004">4Fe-4S</keyword>
<dbReference type="Gene3D" id="3.30.70.20">
    <property type="match status" value="2"/>
</dbReference>
<dbReference type="EMBL" id="BNAQ01000001">
    <property type="protein sequence ID" value="GHH10895.1"/>
    <property type="molecule type" value="Genomic_DNA"/>
</dbReference>
<dbReference type="PANTHER" id="PTHR43687:SF1">
    <property type="entry name" value="FERREDOXIN III"/>
    <property type="match status" value="1"/>
</dbReference>
<evidence type="ECO:0000256" key="4">
    <source>
        <dbReference type="ARBA" id="ARBA00023014"/>
    </source>
</evidence>
<dbReference type="RefSeq" id="WP_189675276.1">
    <property type="nucleotide sequence ID" value="NZ_BNAQ01000001.1"/>
</dbReference>
<keyword evidence="7" id="KW-1185">Reference proteome</keyword>
<dbReference type="InterPro" id="IPR017896">
    <property type="entry name" value="4Fe4S_Fe-S-bd"/>
</dbReference>
<dbReference type="Proteomes" id="UP000652430">
    <property type="component" value="Unassembled WGS sequence"/>
</dbReference>
<feature type="domain" description="4Fe-4S ferredoxin-type" evidence="5">
    <location>
        <begin position="63"/>
        <end position="92"/>
    </location>
</feature>
<gene>
    <name evidence="6" type="ORF">GCM10008023_09270</name>
</gene>
<proteinExistence type="predicted"/>
<dbReference type="PROSITE" id="PS51379">
    <property type="entry name" value="4FE4S_FER_2"/>
    <property type="match status" value="2"/>
</dbReference>
<keyword evidence="2" id="KW-0479">Metal-binding</keyword>
<evidence type="ECO:0000256" key="2">
    <source>
        <dbReference type="ARBA" id="ARBA00022723"/>
    </source>
</evidence>
<dbReference type="Pfam" id="PF12837">
    <property type="entry name" value="Fer4_6"/>
    <property type="match status" value="1"/>
</dbReference>
<name>A0ABQ3LB53_9SPHN</name>
<dbReference type="InterPro" id="IPR050572">
    <property type="entry name" value="Fe-S_Ferredoxin"/>
</dbReference>
<evidence type="ECO:0000259" key="5">
    <source>
        <dbReference type="PROSITE" id="PS51379"/>
    </source>
</evidence>
<dbReference type="InterPro" id="IPR017900">
    <property type="entry name" value="4Fe4S_Fe_S_CS"/>
</dbReference>
<sequence>MTDPNADPSAHRPIIDRNRCEGKAACVPACPWDALVVAPLPKVERQGLSLRGILKGYAHGWQQAVLVDPSACRGCRMCEAVCPEQAIYFLSDGGR</sequence>